<feature type="domain" description="Cytochrome c assembly protein" evidence="7">
    <location>
        <begin position="226"/>
        <end position="399"/>
    </location>
</feature>
<keyword evidence="3" id="KW-0201">Cytochrome c-type biogenesis</keyword>
<dbReference type="InterPro" id="IPR002541">
    <property type="entry name" value="Cyt_c_assembly"/>
</dbReference>
<keyword evidence="4 6" id="KW-1133">Transmembrane helix</keyword>
<evidence type="ECO:0000256" key="3">
    <source>
        <dbReference type="ARBA" id="ARBA00022748"/>
    </source>
</evidence>
<gene>
    <name evidence="9" type="ORF">FYJ72_02820</name>
</gene>
<name>A0A6I2TV34_9BACT</name>
<keyword evidence="2 6" id="KW-0812">Transmembrane</keyword>
<evidence type="ECO:0000313" key="9">
    <source>
        <dbReference type="EMBL" id="MST76642.1"/>
    </source>
</evidence>
<sequence>MIKKILFILYILILVCMAAASIVEKTEGTDYAHVHYYGAWWFILIWAALAALGIFYLIQRKVKAVSTWALHLSFVIILVGAFITHVNGKQGMMHLRIGEPSDIYFSNNPAEGIQQRKLPFTLSLQKFYIHLYEGTNVVRDYSSQFLVTDHYEMEEAKVSLNKIYTHGSYRFYQASYDEDGMGSVLAINSDPFGIPVTYCGYFLLFASLVWILFDKKGGYRKLLKRSYQQFRNLLIVIFSLVGIGFIFLIYHFSHIDFSTGEHAPILNSPYFCLHVSVIMMSYVLLILTCLCGILGICWRSRQERMRDLSHLFLYPALTTMGFGIFIGAIWANVSWGNYWSWDSKETWALITFMIYAVVVHTQSLPVFRKPLVYHIYITLAFMSIAMTYFGVNNFLTGMHSYA</sequence>
<feature type="transmembrane region" description="Helical" evidence="6">
    <location>
        <begin position="36"/>
        <end position="58"/>
    </location>
</feature>
<evidence type="ECO:0000259" key="8">
    <source>
        <dbReference type="Pfam" id="PF05140"/>
    </source>
</evidence>
<proteinExistence type="predicted"/>
<accession>A0A6I2TV34</accession>
<evidence type="ECO:0000256" key="5">
    <source>
        <dbReference type="ARBA" id="ARBA00023136"/>
    </source>
</evidence>
<dbReference type="AlphaFoldDB" id="A0A6I2TV34"/>
<evidence type="ECO:0000256" key="2">
    <source>
        <dbReference type="ARBA" id="ARBA00022692"/>
    </source>
</evidence>
<dbReference type="Pfam" id="PF01578">
    <property type="entry name" value="Cytochrom_C_asm"/>
    <property type="match status" value="1"/>
</dbReference>
<feature type="transmembrane region" description="Helical" evidence="6">
    <location>
        <begin position="233"/>
        <end position="253"/>
    </location>
</feature>
<evidence type="ECO:0000313" key="10">
    <source>
        <dbReference type="Proteomes" id="UP000450161"/>
    </source>
</evidence>
<feature type="transmembrane region" description="Helical" evidence="6">
    <location>
        <begin position="192"/>
        <end position="213"/>
    </location>
</feature>
<comment type="subcellular location">
    <subcellularLocation>
        <location evidence="1">Membrane</location>
        <topology evidence="1">Multi-pass membrane protein</topology>
    </subcellularLocation>
</comment>
<feature type="transmembrane region" description="Helical" evidence="6">
    <location>
        <begin position="311"/>
        <end position="331"/>
    </location>
</feature>
<feature type="transmembrane region" description="Helical" evidence="6">
    <location>
        <begin position="273"/>
        <end position="299"/>
    </location>
</feature>
<dbReference type="Pfam" id="PF05140">
    <property type="entry name" value="ResB"/>
    <property type="match status" value="1"/>
</dbReference>
<feature type="transmembrane region" description="Helical" evidence="6">
    <location>
        <begin position="346"/>
        <end position="364"/>
    </location>
</feature>
<organism evidence="9 10">
    <name type="scientific">Segatella copri</name>
    <dbReference type="NCBI Taxonomy" id="165179"/>
    <lineage>
        <taxon>Bacteria</taxon>
        <taxon>Pseudomonadati</taxon>
        <taxon>Bacteroidota</taxon>
        <taxon>Bacteroidia</taxon>
        <taxon>Bacteroidales</taxon>
        <taxon>Prevotellaceae</taxon>
        <taxon>Segatella</taxon>
    </lineage>
</organism>
<keyword evidence="5 6" id="KW-0472">Membrane</keyword>
<evidence type="ECO:0008006" key="11">
    <source>
        <dbReference type="Google" id="ProtNLM"/>
    </source>
</evidence>
<dbReference type="GO" id="GO:0005886">
    <property type="term" value="C:plasma membrane"/>
    <property type="evidence" value="ECO:0007669"/>
    <property type="project" value="TreeGrafter"/>
</dbReference>
<evidence type="ECO:0000256" key="1">
    <source>
        <dbReference type="ARBA" id="ARBA00004141"/>
    </source>
</evidence>
<protein>
    <recommendedName>
        <fullName evidence="11">Cytochrome C biogenesis protein</fullName>
    </recommendedName>
</protein>
<feature type="transmembrane region" description="Helical" evidence="6">
    <location>
        <begin position="371"/>
        <end position="391"/>
    </location>
</feature>
<evidence type="ECO:0000256" key="4">
    <source>
        <dbReference type="ARBA" id="ARBA00022989"/>
    </source>
</evidence>
<dbReference type="PANTHER" id="PTHR30071">
    <property type="entry name" value="HEME EXPORTER PROTEIN C"/>
    <property type="match status" value="1"/>
</dbReference>
<reference evidence="9 10" key="1">
    <citation type="submission" date="2019-08" db="EMBL/GenBank/DDBJ databases">
        <title>In-depth cultivation of the pig gut microbiome towards novel bacterial diversity and tailored functional studies.</title>
        <authorList>
            <person name="Wylensek D."/>
            <person name="Hitch T.C.A."/>
            <person name="Clavel T."/>
        </authorList>
    </citation>
    <scope>NUCLEOTIDE SEQUENCE [LARGE SCALE GENOMIC DNA]</scope>
    <source>
        <strain evidence="9 10">LKV-178-WT-2C</strain>
    </source>
</reference>
<dbReference type="EMBL" id="VUNF01000003">
    <property type="protein sequence ID" value="MST76642.1"/>
    <property type="molecule type" value="Genomic_DNA"/>
</dbReference>
<dbReference type="GO" id="GO:0017004">
    <property type="term" value="P:cytochrome complex assembly"/>
    <property type="evidence" value="ECO:0007669"/>
    <property type="project" value="UniProtKB-KW"/>
</dbReference>
<dbReference type="GO" id="GO:0020037">
    <property type="term" value="F:heme binding"/>
    <property type="evidence" value="ECO:0007669"/>
    <property type="project" value="InterPro"/>
</dbReference>
<feature type="domain" description="ResB-like" evidence="8">
    <location>
        <begin position="69"/>
        <end position="184"/>
    </location>
</feature>
<dbReference type="InterPro" id="IPR007816">
    <property type="entry name" value="ResB-like_domain"/>
</dbReference>
<dbReference type="InterPro" id="IPR045062">
    <property type="entry name" value="Cyt_c_biogenesis_CcsA/CcmC"/>
</dbReference>
<evidence type="ECO:0000256" key="6">
    <source>
        <dbReference type="SAM" id="Phobius"/>
    </source>
</evidence>
<dbReference type="RefSeq" id="WP_154480328.1">
    <property type="nucleotide sequence ID" value="NZ_VUNF01000003.1"/>
</dbReference>
<dbReference type="Proteomes" id="UP000450161">
    <property type="component" value="Unassembled WGS sequence"/>
</dbReference>
<dbReference type="PANTHER" id="PTHR30071:SF1">
    <property type="entry name" value="CYTOCHROME B_B6 PROTEIN-RELATED"/>
    <property type="match status" value="1"/>
</dbReference>
<feature type="transmembrane region" description="Helical" evidence="6">
    <location>
        <begin position="65"/>
        <end position="86"/>
    </location>
</feature>
<comment type="caution">
    <text evidence="9">The sequence shown here is derived from an EMBL/GenBank/DDBJ whole genome shotgun (WGS) entry which is preliminary data.</text>
</comment>
<evidence type="ECO:0000259" key="7">
    <source>
        <dbReference type="Pfam" id="PF01578"/>
    </source>
</evidence>